<evidence type="ECO:0000313" key="3">
    <source>
        <dbReference type="Proteomes" id="UP000567179"/>
    </source>
</evidence>
<reference evidence="2 3" key="1">
    <citation type="journal article" date="2020" name="ISME J.">
        <title>Uncovering the hidden diversity of litter-decomposition mechanisms in mushroom-forming fungi.</title>
        <authorList>
            <person name="Floudas D."/>
            <person name="Bentzer J."/>
            <person name="Ahren D."/>
            <person name="Johansson T."/>
            <person name="Persson P."/>
            <person name="Tunlid A."/>
        </authorList>
    </citation>
    <scope>NUCLEOTIDE SEQUENCE [LARGE SCALE GENOMIC DNA]</scope>
    <source>
        <strain evidence="2 3">CBS 101986</strain>
    </source>
</reference>
<sequence length="390" mass="44445">MAQLPSAASETYTSGSESDDSSPFNTSEKRFKYLLEEELNRRVWAHPARLGDVDMLDLPVPAEIKAKVKAIDPCKGRCLITNATPESGIKYTYCLPVHLSDDCNMMHSIEWHWGMRMRELDLNTEYNIFPVSAQLSAIHDYPRRGPSWFLVPEDHVVDMFFSRVQKLDIKQRPCEEGETPMFARTWRGNLPELQEKTYRYRLFPMYQRMKGIVLTHQAGAGRLPKLCDVTVDVHPFNNLPWVTSHLDPKYVIMEAGRKLKMMDTGTLKWGISFDRWFDHQPILRRLLLLYEAWSNAIPAEAYQDPGFIPLVEALPENTGSPAANDDPRAPDSARNRRGLSPSSIAQWSADASAQAPINARLGVDASNDITRQDDDETMDSDDHYSQSNAW</sequence>
<evidence type="ECO:0000256" key="1">
    <source>
        <dbReference type="SAM" id="MobiDB-lite"/>
    </source>
</evidence>
<feature type="compositionally biased region" description="Basic and acidic residues" evidence="1">
    <location>
        <begin position="325"/>
        <end position="334"/>
    </location>
</feature>
<comment type="caution">
    <text evidence="2">The sequence shown here is derived from an EMBL/GenBank/DDBJ whole genome shotgun (WGS) entry which is preliminary data.</text>
</comment>
<name>A0A8H5BRP1_9AGAR</name>
<feature type="region of interest" description="Disordered" evidence="1">
    <location>
        <begin position="313"/>
        <end position="390"/>
    </location>
</feature>
<feature type="compositionally biased region" description="Polar residues" evidence="1">
    <location>
        <begin position="340"/>
        <end position="351"/>
    </location>
</feature>
<organism evidence="2 3">
    <name type="scientific">Psilocybe cf. subviscida</name>
    <dbReference type="NCBI Taxonomy" id="2480587"/>
    <lineage>
        <taxon>Eukaryota</taxon>
        <taxon>Fungi</taxon>
        <taxon>Dikarya</taxon>
        <taxon>Basidiomycota</taxon>
        <taxon>Agaricomycotina</taxon>
        <taxon>Agaricomycetes</taxon>
        <taxon>Agaricomycetidae</taxon>
        <taxon>Agaricales</taxon>
        <taxon>Agaricineae</taxon>
        <taxon>Strophariaceae</taxon>
        <taxon>Psilocybe</taxon>
    </lineage>
</organism>
<dbReference type="OrthoDB" id="3133596at2759"/>
<evidence type="ECO:0000313" key="2">
    <source>
        <dbReference type="EMBL" id="KAF5327338.1"/>
    </source>
</evidence>
<dbReference type="AlphaFoldDB" id="A0A8H5BRP1"/>
<keyword evidence="3" id="KW-1185">Reference proteome</keyword>
<protein>
    <recommendedName>
        <fullName evidence="4">HNH nuclease domain-containing protein</fullName>
    </recommendedName>
</protein>
<evidence type="ECO:0008006" key="4">
    <source>
        <dbReference type="Google" id="ProtNLM"/>
    </source>
</evidence>
<gene>
    <name evidence="2" type="ORF">D9619_003977</name>
</gene>
<accession>A0A8H5BRP1</accession>
<dbReference type="Proteomes" id="UP000567179">
    <property type="component" value="Unassembled WGS sequence"/>
</dbReference>
<proteinExistence type="predicted"/>
<dbReference type="EMBL" id="JAACJJ010000014">
    <property type="protein sequence ID" value="KAF5327338.1"/>
    <property type="molecule type" value="Genomic_DNA"/>
</dbReference>
<feature type="region of interest" description="Disordered" evidence="1">
    <location>
        <begin position="1"/>
        <end position="24"/>
    </location>
</feature>